<gene>
    <name evidence="1" type="ORF">GRQ65_00375</name>
</gene>
<dbReference type="EMBL" id="WUEK01000001">
    <property type="protein sequence ID" value="MXG88002.1"/>
    <property type="molecule type" value="Genomic_DNA"/>
</dbReference>
<evidence type="ECO:0000313" key="1">
    <source>
        <dbReference type="EMBL" id="MXG88002.1"/>
    </source>
</evidence>
<reference evidence="1 2" key="1">
    <citation type="submission" date="2019-12" db="EMBL/GenBank/DDBJ databases">
        <authorList>
            <person name="Kun Z."/>
        </authorList>
    </citation>
    <scope>NUCLEOTIDE SEQUENCE [LARGE SCALE GENOMIC DNA]</scope>
    <source>
        <strain evidence="1 2">YIM 123512</strain>
    </source>
</reference>
<accession>A0A6L7EXA9</accession>
<dbReference type="RefSeq" id="WP_160874045.1">
    <property type="nucleotide sequence ID" value="NZ_WUEK01000001.1"/>
</dbReference>
<evidence type="ECO:0000313" key="2">
    <source>
        <dbReference type="Proteomes" id="UP000473325"/>
    </source>
</evidence>
<name>A0A6L7EXA9_9ACTN</name>
<organism evidence="1 2">
    <name type="scientific">Nocardioides flavescens</name>
    <dbReference type="NCBI Taxonomy" id="2691959"/>
    <lineage>
        <taxon>Bacteria</taxon>
        <taxon>Bacillati</taxon>
        <taxon>Actinomycetota</taxon>
        <taxon>Actinomycetes</taxon>
        <taxon>Propionibacteriales</taxon>
        <taxon>Nocardioidaceae</taxon>
        <taxon>Nocardioides</taxon>
    </lineage>
</organism>
<dbReference type="AlphaFoldDB" id="A0A6L7EXA9"/>
<keyword evidence="2" id="KW-1185">Reference proteome</keyword>
<sequence>MRWSASAPVTWPADHRWQRLREELVDRAAAGMRVEPDGTVRMDGAGPGDPEVRLAAGTHLQPGADYRIAPELTTGLVRGWVGAVAGVGRTAGIEWAPYAEPGRAHVELQGLDRLVEARFASDLAVLRGRGRFAPGESEALDLEVEVPWLRVELRAGVRAGELTVSLRVRGLGAWWPTLAPLMLAGRASFQRELETAVLELAETLTTFATTGDLAIPAVESLEDVQRRHERELRGGLSELARRQRTVRDRLSILPWWRRTPARWRAEVAGLPTPTWPAGALLWPPTWVEVEQELTARVLRGLPWRRDDLLEKRVAAFADELVATRLAADADSRRAADAARAEPWLTDEALDLSWLATPTRLLAEARGVSSP</sequence>
<dbReference type="Proteomes" id="UP000473325">
    <property type="component" value="Unassembled WGS sequence"/>
</dbReference>
<comment type="caution">
    <text evidence="1">The sequence shown here is derived from an EMBL/GenBank/DDBJ whole genome shotgun (WGS) entry which is preliminary data.</text>
</comment>
<proteinExistence type="predicted"/>
<protein>
    <submittedName>
        <fullName evidence="1">Uncharacterized protein</fullName>
    </submittedName>
</protein>